<organism evidence="1">
    <name type="scientific">marine sediment metagenome</name>
    <dbReference type="NCBI Taxonomy" id="412755"/>
    <lineage>
        <taxon>unclassified sequences</taxon>
        <taxon>metagenomes</taxon>
        <taxon>ecological metagenomes</taxon>
    </lineage>
</organism>
<proteinExistence type="predicted"/>
<reference evidence="1" key="1">
    <citation type="journal article" date="2015" name="Nature">
        <title>Complex archaea that bridge the gap between prokaryotes and eukaryotes.</title>
        <authorList>
            <person name="Spang A."/>
            <person name="Saw J.H."/>
            <person name="Jorgensen S.L."/>
            <person name="Zaremba-Niedzwiedzka K."/>
            <person name="Martijn J."/>
            <person name="Lind A.E."/>
            <person name="van Eijk R."/>
            <person name="Schleper C."/>
            <person name="Guy L."/>
            <person name="Ettema T.J."/>
        </authorList>
    </citation>
    <scope>NUCLEOTIDE SEQUENCE</scope>
</reference>
<sequence>LIHTSRKMAFVKALDELKNVEFNWKAFLVRLLCHLPSFSRKGEATCDTYVELVYNRAHRDFAPQDFEPKLDIYDLMRHDYSETVLYRKYNLIKVYDYRDK</sequence>
<feature type="non-terminal residue" evidence="1">
    <location>
        <position position="1"/>
    </location>
</feature>
<gene>
    <name evidence="1" type="ORF">LCGC14_3155670</name>
</gene>
<dbReference type="EMBL" id="LAZR01069604">
    <property type="protein sequence ID" value="KKK47390.1"/>
    <property type="molecule type" value="Genomic_DNA"/>
</dbReference>
<name>A0A0F8WGW2_9ZZZZ</name>
<dbReference type="AlphaFoldDB" id="A0A0F8WGW2"/>
<accession>A0A0F8WGW2</accession>
<evidence type="ECO:0000313" key="1">
    <source>
        <dbReference type="EMBL" id="KKK47390.1"/>
    </source>
</evidence>
<comment type="caution">
    <text evidence="1">The sequence shown here is derived from an EMBL/GenBank/DDBJ whole genome shotgun (WGS) entry which is preliminary data.</text>
</comment>
<protein>
    <submittedName>
        <fullName evidence="1">Uncharacterized protein</fullName>
    </submittedName>
</protein>